<dbReference type="AlphaFoldDB" id="A0AAV0W091"/>
<dbReference type="EMBL" id="CARXXK010000001">
    <property type="protein sequence ID" value="CAI6347386.1"/>
    <property type="molecule type" value="Genomic_DNA"/>
</dbReference>
<keyword evidence="2" id="KW-1185">Reference proteome</keyword>
<evidence type="ECO:0000313" key="1">
    <source>
        <dbReference type="EMBL" id="CAI6347386.1"/>
    </source>
</evidence>
<gene>
    <name evidence="1" type="ORF">MEUPH1_LOCUS4180</name>
</gene>
<sequence length="126" mass="14511">MQIVQRRKKNLVKHYGKVYLWKALNEALRVAAVSRSLNFVFAVYLPLPDVVRTGQISVRILPPQIENVVETKSVRKEDSTEHDISGELKDGESVKKRSKGRFASFRRRLIKIGRRLCCWCSTPTVD</sequence>
<protein>
    <submittedName>
        <fullName evidence="1">Uncharacterized protein</fullName>
    </submittedName>
</protein>
<organism evidence="1 2">
    <name type="scientific">Macrosiphum euphorbiae</name>
    <name type="common">potato aphid</name>
    <dbReference type="NCBI Taxonomy" id="13131"/>
    <lineage>
        <taxon>Eukaryota</taxon>
        <taxon>Metazoa</taxon>
        <taxon>Ecdysozoa</taxon>
        <taxon>Arthropoda</taxon>
        <taxon>Hexapoda</taxon>
        <taxon>Insecta</taxon>
        <taxon>Pterygota</taxon>
        <taxon>Neoptera</taxon>
        <taxon>Paraneoptera</taxon>
        <taxon>Hemiptera</taxon>
        <taxon>Sternorrhyncha</taxon>
        <taxon>Aphidomorpha</taxon>
        <taxon>Aphidoidea</taxon>
        <taxon>Aphididae</taxon>
        <taxon>Macrosiphini</taxon>
        <taxon>Macrosiphum</taxon>
    </lineage>
</organism>
<name>A0AAV0W091_9HEMI</name>
<comment type="caution">
    <text evidence="1">The sequence shown here is derived from an EMBL/GenBank/DDBJ whole genome shotgun (WGS) entry which is preliminary data.</text>
</comment>
<reference evidence="1 2" key="1">
    <citation type="submission" date="2023-01" db="EMBL/GenBank/DDBJ databases">
        <authorList>
            <person name="Whitehead M."/>
        </authorList>
    </citation>
    <scope>NUCLEOTIDE SEQUENCE [LARGE SCALE GENOMIC DNA]</scope>
</reference>
<evidence type="ECO:0000313" key="2">
    <source>
        <dbReference type="Proteomes" id="UP001160148"/>
    </source>
</evidence>
<accession>A0AAV0W091</accession>
<proteinExistence type="predicted"/>
<dbReference type="Proteomes" id="UP001160148">
    <property type="component" value="Unassembled WGS sequence"/>
</dbReference>